<reference evidence="3 6" key="2">
    <citation type="submission" date="2020-08" db="EMBL/GenBank/DDBJ databases">
        <title>Genomic Encyclopedia of Type Strains, Phase IV (KMG-IV): sequencing the most valuable type-strain genomes for metagenomic binning, comparative biology and taxonomic classification.</title>
        <authorList>
            <person name="Goeker M."/>
        </authorList>
    </citation>
    <scope>NUCLEOTIDE SEQUENCE [LARGE SCALE GENOMIC DNA]</scope>
    <source>
        <strain evidence="3 6">DSM 105434</strain>
    </source>
</reference>
<protein>
    <submittedName>
        <fullName evidence="3">Diguanylate cyclase (GGDEF)-like protein</fullName>
    </submittedName>
    <submittedName>
        <fullName evidence="4">GGDEF domain-containing protein</fullName>
    </submittedName>
</protein>
<dbReference type="Pfam" id="PF00990">
    <property type="entry name" value="GGDEF"/>
    <property type="match status" value="1"/>
</dbReference>
<sequence length="374" mass="39452">MRDSFLPLPEVLPPAHGWRGRGVFRREPGRRDVYQLVLPLVLLGTLLPLALPGLGMPAAFAATSPLLAGLLGLVLALSLVQRVPLRVLDLLLLVGGWIFMLGQLALLLFAPGVGGGTRAAAGIVPWFPLFLLMHSWLLGEQWGRVLGRAALGATLLLTAAFAVGPLPARGAEGSALLNSMLQLLLAGGAALLCQQVATRRATSQARQGAWASIPDQERDALTGLPARRALERVLNRHLTRHAPGLTVAVLTVDGLEQVEEERGIAFAQALRAHVARTLSAAIREGDVVGCLGDHTLAVLMRVPDGRFARTTCERLRLRVASRPLDGVLPTVSVGVVVWAGHPDGRALLADAQQALSSARASGGNRVHLSPVPAA</sequence>
<dbReference type="RefSeq" id="WP_129118333.1">
    <property type="nucleotide sequence ID" value="NZ_BSUI01000015.1"/>
</dbReference>
<comment type="caution">
    <text evidence="4">The sequence shown here is derived from an EMBL/GenBank/DDBJ whole genome shotgun (WGS) entry which is preliminary data.</text>
</comment>
<evidence type="ECO:0000313" key="4">
    <source>
        <dbReference type="EMBL" id="TLK21083.1"/>
    </source>
</evidence>
<dbReference type="CDD" id="cd01949">
    <property type="entry name" value="GGDEF"/>
    <property type="match status" value="1"/>
</dbReference>
<dbReference type="NCBIfam" id="TIGR00254">
    <property type="entry name" value="GGDEF"/>
    <property type="match status" value="1"/>
</dbReference>
<dbReference type="PANTHER" id="PTHR45138">
    <property type="entry name" value="REGULATORY COMPONENTS OF SENSORY TRANSDUCTION SYSTEM"/>
    <property type="match status" value="1"/>
</dbReference>
<evidence type="ECO:0000313" key="6">
    <source>
        <dbReference type="Proteomes" id="UP000536909"/>
    </source>
</evidence>
<keyword evidence="1" id="KW-0472">Membrane</keyword>
<dbReference type="InterPro" id="IPR000160">
    <property type="entry name" value="GGDEF_dom"/>
</dbReference>
<keyword evidence="1" id="KW-1133">Transmembrane helix</keyword>
<keyword evidence="6" id="KW-1185">Reference proteome</keyword>
<evidence type="ECO:0000313" key="5">
    <source>
        <dbReference type="Proteomes" id="UP000308000"/>
    </source>
</evidence>
<dbReference type="AlphaFoldDB" id="A0AAJ5F1N3"/>
<evidence type="ECO:0000313" key="3">
    <source>
        <dbReference type="EMBL" id="MBB5295371.1"/>
    </source>
</evidence>
<dbReference type="GO" id="GO:0052621">
    <property type="term" value="F:diguanylate cyclase activity"/>
    <property type="evidence" value="ECO:0007669"/>
    <property type="project" value="TreeGrafter"/>
</dbReference>
<dbReference type="GO" id="GO:0005886">
    <property type="term" value="C:plasma membrane"/>
    <property type="evidence" value="ECO:0007669"/>
    <property type="project" value="TreeGrafter"/>
</dbReference>
<dbReference type="InterPro" id="IPR043128">
    <property type="entry name" value="Rev_trsase/Diguanyl_cyclase"/>
</dbReference>
<dbReference type="InterPro" id="IPR029787">
    <property type="entry name" value="Nucleotide_cyclase"/>
</dbReference>
<organism evidence="4 5">
    <name type="scientific">Deinococcus metallilatus</name>
    <dbReference type="NCBI Taxonomy" id="1211322"/>
    <lineage>
        <taxon>Bacteria</taxon>
        <taxon>Thermotogati</taxon>
        <taxon>Deinococcota</taxon>
        <taxon>Deinococci</taxon>
        <taxon>Deinococcales</taxon>
        <taxon>Deinococcaceae</taxon>
        <taxon>Deinococcus</taxon>
    </lineage>
</organism>
<accession>A0AAJ5F1N3</accession>
<dbReference type="InterPro" id="IPR050469">
    <property type="entry name" value="Diguanylate_Cyclase"/>
</dbReference>
<dbReference type="SMART" id="SM00267">
    <property type="entry name" value="GGDEF"/>
    <property type="match status" value="1"/>
</dbReference>
<feature type="domain" description="GGDEF" evidence="2">
    <location>
        <begin position="243"/>
        <end position="371"/>
    </location>
</feature>
<dbReference type="PANTHER" id="PTHR45138:SF9">
    <property type="entry name" value="DIGUANYLATE CYCLASE DGCM-RELATED"/>
    <property type="match status" value="1"/>
</dbReference>
<dbReference type="EMBL" id="VBRC01000024">
    <property type="protein sequence ID" value="TLK21083.1"/>
    <property type="molecule type" value="Genomic_DNA"/>
</dbReference>
<dbReference type="Proteomes" id="UP000536909">
    <property type="component" value="Unassembled WGS sequence"/>
</dbReference>
<reference evidence="4 5" key="1">
    <citation type="submission" date="2019-04" db="EMBL/GenBank/DDBJ databases">
        <title>Deinococcus metalilatus MA1002 mutant No.5.</title>
        <authorList>
            <person name="Park W."/>
            <person name="Park C."/>
        </authorList>
    </citation>
    <scope>NUCLEOTIDE SEQUENCE [LARGE SCALE GENOMIC DNA]</scope>
    <source>
        <strain evidence="4 5">MA1002-m5</strain>
    </source>
</reference>
<evidence type="ECO:0000256" key="1">
    <source>
        <dbReference type="SAM" id="Phobius"/>
    </source>
</evidence>
<feature type="transmembrane region" description="Helical" evidence="1">
    <location>
        <begin position="145"/>
        <end position="163"/>
    </location>
</feature>
<dbReference type="GO" id="GO:1902201">
    <property type="term" value="P:negative regulation of bacterial-type flagellum-dependent cell motility"/>
    <property type="evidence" value="ECO:0007669"/>
    <property type="project" value="TreeGrafter"/>
</dbReference>
<feature type="transmembrane region" description="Helical" evidence="1">
    <location>
        <begin position="33"/>
        <end position="51"/>
    </location>
</feature>
<dbReference type="EMBL" id="JACHFV010000007">
    <property type="protein sequence ID" value="MBB5295371.1"/>
    <property type="molecule type" value="Genomic_DNA"/>
</dbReference>
<feature type="transmembrane region" description="Helical" evidence="1">
    <location>
        <begin position="119"/>
        <end position="138"/>
    </location>
</feature>
<name>A0AAJ5F1N3_9DEIO</name>
<evidence type="ECO:0000259" key="2">
    <source>
        <dbReference type="PROSITE" id="PS50887"/>
    </source>
</evidence>
<dbReference type="SUPFAM" id="SSF55073">
    <property type="entry name" value="Nucleotide cyclase"/>
    <property type="match status" value="1"/>
</dbReference>
<proteinExistence type="predicted"/>
<gene>
    <name evidence="4" type="ORF">FCS05_19570</name>
    <name evidence="3" type="ORF">HNQ10_002200</name>
</gene>
<keyword evidence="1" id="KW-0812">Transmembrane</keyword>
<dbReference type="PROSITE" id="PS50887">
    <property type="entry name" value="GGDEF"/>
    <property type="match status" value="1"/>
</dbReference>
<feature type="transmembrane region" description="Helical" evidence="1">
    <location>
        <begin position="90"/>
        <end position="113"/>
    </location>
</feature>
<feature type="transmembrane region" description="Helical" evidence="1">
    <location>
        <begin position="57"/>
        <end position="78"/>
    </location>
</feature>
<dbReference type="Proteomes" id="UP000308000">
    <property type="component" value="Unassembled WGS sequence"/>
</dbReference>
<dbReference type="GO" id="GO:0043709">
    <property type="term" value="P:cell adhesion involved in single-species biofilm formation"/>
    <property type="evidence" value="ECO:0007669"/>
    <property type="project" value="TreeGrafter"/>
</dbReference>
<dbReference type="Gene3D" id="3.30.70.270">
    <property type="match status" value="1"/>
</dbReference>